<dbReference type="EMBL" id="AWUE01015679">
    <property type="protein sequence ID" value="OMO96188.1"/>
    <property type="molecule type" value="Genomic_DNA"/>
</dbReference>
<evidence type="ECO:0000256" key="9">
    <source>
        <dbReference type="ARBA" id="ARBA00023170"/>
    </source>
</evidence>
<dbReference type="Proteomes" id="UP000187203">
    <property type="component" value="Unassembled WGS sequence"/>
</dbReference>
<evidence type="ECO:0000313" key="13">
    <source>
        <dbReference type="Proteomes" id="UP000187203"/>
    </source>
</evidence>
<keyword evidence="8 11" id="KW-0472">Membrane</keyword>
<dbReference type="OrthoDB" id="8731593at2759"/>
<dbReference type="PANTHER" id="PTHR48063">
    <property type="entry name" value="LRR RECEPTOR-LIKE KINASE"/>
    <property type="match status" value="1"/>
</dbReference>
<comment type="subcellular location">
    <subcellularLocation>
        <location evidence="1">Membrane</location>
        <topology evidence="1">Single-pass type I membrane protein</topology>
    </subcellularLocation>
</comment>
<dbReference type="PRINTS" id="PR00019">
    <property type="entry name" value="LEURICHRPT"/>
</dbReference>
<dbReference type="InterPro" id="IPR032675">
    <property type="entry name" value="LRR_dom_sf"/>
</dbReference>
<comment type="similarity">
    <text evidence="2">Belongs to the RLP family.</text>
</comment>
<dbReference type="Gene3D" id="3.80.10.10">
    <property type="entry name" value="Ribonuclease Inhibitor"/>
    <property type="match status" value="1"/>
</dbReference>
<keyword evidence="9" id="KW-0675">Receptor</keyword>
<sequence length="237" mass="26441">MATKPDDTDAVIDLFVEGEFIRSELLVMKGRVNEYSTTLSLVTTMDISDNNLTGVIPKELTFLAGLQSLNLSGNSLTGKIPDHIGNMRILESLDFSMNHLHGSIPGSFSNLNFLSHLNLSYNNLTGKIPTSTQLQSFDKFSYIGNRLCGPPITQNCSTKVVMPPKNVANEGENKELEGWFEKYGIYVSVVIGFVVGFWGVVAPLYFVKSWALVYYRNVERIGCKLSALRRQKFRTDI</sequence>
<keyword evidence="5" id="KW-0732">Signal</keyword>
<evidence type="ECO:0000256" key="10">
    <source>
        <dbReference type="ARBA" id="ARBA00023180"/>
    </source>
</evidence>
<name>A0A1R3JMU9_9ROSI</name>
<evidence type="ECO:0000256" key="6">
    <source>
        <dbReference type="ARBA" id="ARBA00022737"/>
    </source>
</evidence>
<keyword evidence="3" id="KW-0433">Leucine-rich repeat</keyword>
<comment type="caution">
    <text evidence="12">The sequence shown here is derived from an EMBL/GenBank/DDBJ whole genome shotgun (WGS) entry which is preliminary data.</text>
</comment>
<reference evidence="13" key="1">
    <citation type="submission" date="2013-09" db="EMBL/GenBank/DDBJ databases">
        <title>Corchorus olitorius genome sequencing.</title>
        <authorList>
            <person name="Alam M."/>
            <person name="Haque M.S."/>
            <person name="Islam M.S."/>
            <person name="Emdad E.M."/>
            <person name="Islam M.M."/>
            <person name="Ahmed B."/>
            <person name="Halim A."/>
            <person name="Hossen Q.M.M."/>
            <person name="Hossain M.Z."/>
            <person name="Ahmed R."/>
            <person name="Khan M.M."/>
            <person name="Islam R."/>
            <person name="Rashid M.M."/>
            <person name="Khan S.A."/>
            <person name="Rahman M.S."/>
            <person name="Alam M."/>
            <person name="Yahiya A.S."/>
            <person name="Khan M.S."/>
            <person name="Azam M.S."/>
            <person name="Haque T."/>
            <person name="Lashkar M.Z.H."/>
            <person name="Akhand A.I."/>
            <person name="Morshed G."/>
            <person name="Roy S."/>
            <person name="Uddin K.S."/>
            <person name="Rabeya T."/>
            <person name="Hossain A.S."/>
            <person name="Chowdhury A."/>
            <person name="Snigdha A.R."/>
            <person name="Mortoza M.S."/>
            <person name="Matin S.A."/>
            <person name="Hoque S.M.E."/>
            <person name="Islam M.K."/>
            <person name="Roy D.K."/>
            <person name="Haider R."/>
            <person name="Moosa M.M."/>
            <person name="Elias S.M."/>
            <person name="Hasan A.M."/>
            <person name="Jahan S."/>
            <person name="Shafiuddin M."/>
            <person name="Mahmood N."/>
            <person name="Shommy N.S."/>
        </authorList>
    </citation>
    <scope>NUCLEOTIDE SEQUENCE [LARGE SCALE GENOMIC DNA]</scope>
    <source>
        <strain evidence="13">cv. O-4</strain>
    </source>
</reference>
<evidence type="ECO:0000256" key="3">
    <source>
        <dbReference type="ARBA" id="ARBA00022614"/>
    </source>
</evidence>
<dbReference type="SUPFAM" id="SSF52058">
    <property type="entry name" value="L domain-like"/>
    <property type="match status" value="1"/>
</dbReference>
<evidence type="ECO:0000256" key="7">
    <source>
        <dbReference type="ARBA" id="ARBA00022989"/>
    </source>
</evidence>
<dbReference type="AlphaFoldDB" id="A0A1R3JMU9"/>
<dbReference type="InterPro" id="IPR001611">
    <property type="entry name" value="Leu-rich_rpt"/>
</dbReference>
<dbReference type="PROSITE" id="PS51450">
    <property type="entry name" value="LRR"/>
    <property type="match status" value="1"/>
</dbReference>
<keyword evidence="4 11" id="KW-0812">Transmembrane</keyword>
<dbReference type="GO" id="GO:0016020">
    <property type="term" value="C:membrane"/>
    <property type="evidence" value="ECO:0007669"/>
    <property type="project" value="UniProtKB-SubCell"/>
</dbReference>
<feature type="transmembrane region" description="Helical" evidence="11">
    <location>
        <begin position="183"/>
        <end position="207"/>
    </location>
</feature>
<evidence type="ECO:0000256" key="8">
    <source>
        <dbReference type="ARBA" id="ARBA00023136"/>
    </source>
</evidence>
<keyword evidence="6" id="KW-0677">Repeat</keyword>
<dbReference type="FunFam" id="3.80.10.10:FF:000111">
    <property type="entry name" value="LRR receptor-like serine/threonine-protein kinase ERECTA"/>
    <property type="match status" value="1"/>
</dbReference>
<gene>
    <name evidence="12" type="ORF">COLO4_15438</name>
</gene>
<accession>A0A1R3JMU9</accession>
<dbReference type="InterPro" id="IPR046956">
    <property type="entry name" value="RLP23-like"/>
</dbReference>
<evidence type="ECO:0000313" key="12">
    <source>
        <dbReference type="EMBL" id="OMO96188.1"/>
    </source>
</evidence>
<keyword evidence="7 11" id="KW-1133">Transmembrane helix</keyword>
<evidence type="ECO:0000256" key="11">
    <source>
        <dbReference type="SAM" id="Phobius"/>
    </source>
</evidence>
<proteinExistence type="inferred from homology"/>
<evidence type="ECO:0000256" key="5">
    <source>
        <dbReference type="ARBA" id="ARBA00022729"/>
    </source>
</evidence>
<dbReference type="Pfam" id="PF00560">
    <property type="entry name" value="LRR_1"/>
    <property type="match status" value="2"/>
</dbReference>
<organism evidence="12 13">
    <name type="scientific">Corchorus olitorius</name>
    <dbReference type="NCBI Taxonomy" id="93759"/>
    <lineage>
        <taxon>Eukaryota</taxon>
        <taxon>Viridiplantae</taxon>
        <taxon>Streptophyta</taxon>
        <taxon>Embryophyta</taxon>
        <taxon>Tracheophyta</taxon>
        <taxon>Spermatophyta</taxon>
        <taxon>Magnoliopsida</taxon>
        <taxon>eudicotyledons</taxon>
        <taxon>Gunneridae</taxon>
        <taxon>Pentapetalae</taxon>
        <taxon>rosids</taxon>
        <taxon>malvids</taxon>
        <taxon>Malvales</taxon>
        <taxon>Malvaceae</taxon>
        <taxon>Grewioideae</taxon>
        <taxon>Apeibeae</taxon>
        <taxon>Corchorus</taxon>
    </lineage>
</organism>
<evidence type="ECO:0000256" key="4">
    <source>
        <dbReference type="ARBA" id="ARBA00022692"/>
    </source>
</evidence>
<protein>
    <submittedName>
        <fullName evidence="12">Uncharacterized protein</fullName>
    </submittedName>
</protein>
<keyword evidence="13" id="KW-1185">Reference proteome</keyword>
<dbReference type="STRING" id="93759.A0A1R3JMU9"/>
<evidence type="ECO:0000256" key="1">
    <source>
        <dbReference type="ARBA" id="ARBA00004479"/>
    </source>
</evidence>
<dbReference type="PANTHER" id="PTHR48063:SF48">
    <property type="entry name" value="LRR RECEPTOR-LIKE SERINE_THREONINE-PROTEIN KINASE FLS2"/>
    <property type="match status" value="1"/>
</dbReference>
<evidence type="ECO:0000256" key="2">
    <source>
        <dbReference type="ARBA" id="ARBA00009592"/>
    </source>
</evidence>
<dbReference type="Pfam" id="PF13855">
    <property type="entry name" value="LRR_8"/>
    <property type="match status" value="1"/>
</dbReference>
<keyword evidence="10" id="KW-0325">Glycoprotein</keyword>